<evidence type="ECO:0000256" key="1">
    <source>
        <dbReference type="SAM" id="Phobius"/>
    </source>
</evidence>
<accession>A0A150IKP5</accession>
<dbReference type="EMBL" id="LNJC01000014">
    <property type="protein sequence ID" value="KYC50393.1"/>
    <property type="molecule type" value="Genomic_DNA"/>
</dbReference>
<comment type="caution">
    <text evidence="3">The sequence shown here is derived from an EMBL/GenBank/DDBJ whole genome shotgun (WGS) entry which is preliminary data.</text>
</comment>
<dbReference type="Proteomes" id="UP000091929">
    <property type="component" value="Unassembled WGS sequence"/>
</dbReference>
<keyword evidence="1" id="KW-1133">Transmembrane helix</keyword>
<dbReference type="EMBL" id="LNGF01000022">
    <property type="protein sequence ID" value="KYC47493.1"/>
    <property type="molecule type" value="Genomic_DNA"/>
</dbReference>
<feature type="transmembrane region" description="Helical" evidence="1">
    <location>
        <begin position="21"/>
        <end position="39"/>
    </location>
</feature>
<evidence type="ECO:0000313" key="4">
    <source>
        <dbReference type="EMBL" id="KYC50393.1"/>
    </source>
</evidence>
<dbReference type="EMBL" id="LNGE01000021">
    <property type="protein sequence ID" value="KYC45365.1"/>
    <property type="molecule type" value="Genomic_DNA"/>
</dbReference>
<evidence type="ECO:0000313" key="2">
    <source>
        <dbReference type="EMBL" id="KYC45365.1"/>
    </source>
</evidence>
<reference evidence="5 6" key="1">
    <citation type="journal article" date="2016" name="ISME J.">
        <title>Chasing the elusive Euryarchaeota class WSA2: genomes reveal a uniquely fastidious methyl-reducing methanogen.</title>
        <authorList>
            <person name="Nobu M.K."/>
            <person name="Narihiro T."/>
            <person name="Kuroda K."/>
            <person name="Mei R."/>
            <person name="Liu W.T."/>
        </authorList>
    </citation>
    <scope>NUCLEOTIDE SEQUENCE [LARGE SCALE GENOMIC DNA]</scope>
    <source>
        <strain evidence="2">B03fssc0709_Meth_Bin005</strain>
        <strain evidence="3">B15fssc0709_Meth_Bin003</strain>
        <strain evidence="4">BMIXfssc0709_Meth_Bin006</strain>
    </source>
</reference>
<feature type="transmembrane region" description="Helical" evidence="1">
    <location>
        <begin position="54"/>
        <end position="73"/>
    </location>
</feature>
<name>A0A150IR83_9EURY</name>
<accession>A0A150IR83</accession>
<evidence type="ECO:0000313" key="5">
    <source>
        <dbReference type="Proteomes" id="UP000091929"/>
    </source>
</evidence>
<dbReference type="Proteomes" id="UP000092403">
    <property type="component" value="Unassembled WGS sequence"/>
</dbReference>
<keyword evidence="1" id="KW-0472">Membrane</keyword>
<accession>A0A150IZH5</accession>
<protein>
    <submittedName>
        <fullName evidence="3">Uncharacterized protein</fullName>
    </submittedName>
</protein>
<evidence type="ECO:0000313" key="6">
    <source>
        <dbReference type="Proteomes" id="UP000092401"/>
    </source>
</evidence>
<keyword evidence="1" id="KW-0812">Transmembrane</keyword>
<dbReference type="AlphaFoldDB" id="A0A150IR83"/>
<sequence length="111" mass="12988">MSKETLKNLRRSLLEQKYRFDLGRQFLVYVNFALLIIAASDKIKLIIDLKTSELLLILVPLSFIATYILGYVLDKFVKFPQATQMVEAKRSPYTMMTQEKLDKIIELLEKQ</sequence>
<evidence type="ECO:0000313" key="3">
    <source>
        <dbReference type="EMBL" id="KYC47493.1"/>
    </source>
</evidence>
<gene>
    <name evidence="2" type="ORF">APG10_00937</name>
    <name evidence="3" type="ORF">APG11_01093</name>
    <name evidence="4" type="ORF">APG12_00821</name>
</gene>
<proteinExistence type="predicted"/>
<organism evidence="3 5">
    <name type="scientific">Candidatus Methanofastidiosum methylothiophilum</name>
    <dbReference type="NCBI Taxonomy" id="1705564"/>
    <lineage>
        <taxon>Archaea</taxon>
        <taxon>Methanobacteriati</taxon>
        <taxon>Methanobacteriota</taxon>
        <taxon>Stenosarchaea group</taxon>
        <taxon>Candidatus Methanofastidiosia</taxon>
        <taxon>Candidatus Methanofastidiosales</taxon>
        <taxon>Candidatus Methanofastidiosaceae</taxon>
        <taxon>Candidatus Methanofastidiosum</taxon>
    </lineage>
</organism>
<dbReference type="Proteomes" id="UP000092401">
    <property type="component" value="Unassembled WGS sequence"/>
</dbReference>